<dbReference type="InterPro" id="IPR013087">
    <property type="entry name" value="Znf_C2H2_type"/>
</dbReference>
<dbReference type="PROSITE" id="PS50178">
    <property type="entry name" value="ZF_FYVE"/>
    <property type="match status" value="1"/>
</dbReference>
<keyword evidence="2 4" id="KW-0863">Zinc-finger</keyword>
<keyword evidence="7" id="KW-0645">Protease</keyword>
<dbReference type="GO" id="GO:0004180">
    <property type="term" value="F:carboxypeptidase activity"/>
    <property type="evidence" value="ECO:0007669"/>
    <property type="project" value="UniProtKB-KW"/>
</dbReference>
<dbReference type="PANTHER" id="PTHR23164">
    <property type="entry name" value="EARLY ENDOSOME ANTIGEN 1"/>
    <property type="match status" value="1"/>
</dbReference>
<dbReference type="InterPro" id="IPR000306">
    <property type="entry name" value="Znf_FYVE"/>
</dbReference>
<dbReference type="InterPro" id="IPR017455">
    <property type="entry name" value="Znf_FYVE-rel"/>
</dbReference>
<dbReference type="GO" id="GO:0008270">
    <property type="term" value="F:zinc ion binding"/>
    <property type="evidence" value="ECO:0007669"/>
    <property type="project" value="UniProtKB-KW"/>
</dbReference>
<dbReference type="InterPro" id="IPR013083">
    <property type="entry name" value="Znf_RING/FYVE/PHD"/>
</dbReference>
<evidence type="ECO:0000256" key="2">
    <source>
        <dbReference type="ARBA" id="ARBA00022771"/>
    </source>
</evidence>
<gene>
    <name evidence="7" type="primary">PEP7</name>
    <name evidence="7" type="ORF">TWF696_006878</name>
</gene>
<dbReference type="CDD" id="cd15761">
    <property type="entry name" value="FYVE1_Vac1p_like"/>
    <property type="match status" value="1"/>
</dbReference>
<evidence type="ECO:0000313" key="8">
    <source>
        <dbReference type="Proteomes" id="UP001375240"/>
    </source>
</evidence>
<dbReference type="InterPro" id="IPR036531">
    <property type="entry name" value="Rbsn_Rab-bd_sf"/>
</dbReference>
<evidence type="ECO:0000313" key="7">
    <source>
        <dbReference type="EMBL" id="KAK6346768.1"/>
    </source>
</evidence>
<feature type="region of interest" description="Disordered" evidence="5">
    <location>
        <begin position="77"/>
        <end position="104"/>
    </location>
</feature>
<dbReference type="Gene3D" id="3.30.40.10">
    <property type="entry name" value="Zinc/RING finger domain, C3HC4 (zinc finger)"/>
    <property type="match status" value="2"/>
</dbReference>
<dbReference type="PROSITE" id="PS00028">
    <property type="entry name" value="ZINC_FINGER_C2H2_1"/>
    <property type="match status" value="1"/>
</dbReference>
<evidence type="ECO:0000259" key="6">
    <source>
        <dbReference type="PROSITE" id="PS50178"/>
    </source>
</evidence>
<dbReference type="SMART" id="SM00064">
    <property type="entry name" value="FYVE"/>
    <property type="match status" value="2"/>
</dbReference>
<dbReference type="SUPFAM" id="SSF140125">
    <property type="entry name" value="Rabenosyn-5 Rab-binding domain-like"/>
    <property type="match status" value="1"/>
</dbReference>
<dbReference type="PANTHER" id="PTHR23164:SF30">
    <property type="entry name" value="EARLY ENDOSOME ANTIGEN 1"/>
    <property type="match status" value="1"/>
</dbReference>
<name>A0AAV9URN2_9PEZI</name>
<feature type="compositionally biased region" description="Low complexity" evidence="5">
    <location>
        <begin position="601"/>
        <end position="616"/>
    </location>
</feature>
<accession>A0AAV9URN2</accession>
<evidence type="ECO:0000256" key="4">
    <source>
        <dbReference type="PROSITE-ProRule" id="PRU00091"/>
    </source>
</evidence>
<keyword evidence="1" id="KW-0479">Metal-binding</keyword>
<dbReference type="Pfam" id="PF11464">
    <property type="entry name" value="Rbsn"/>
    <property type="match status" value="1"/>
</dbReference>
<feature type="compositionally biased region" description="Polar residues" evidence="5">
    <location>
        <begin position="78"/>
        <end position="95"/>
    </location>
</feature>
<feature type="domain" description="FYVE-type" evidence="6">
    <location>
        <begin position="382"/>
        <end position="455"/>
    </location>
</feature>
<dbReference type="Pfam" id="PF01363">
    <property type="entry name" value="FYVE"/>
    <property type="match status" value="1"/>
</dbReference>
<feature type="region of interest" description="Disordered" evidence="5">
    <location>
        <begin position="584"/>
        <end position="619"/>
    </location>
</feature>
<keyword evidence="7" id="KW-0121">Carboxypeptidase</keyword>
<dbReference type="CDD" id="cd15737">
    <property type="entry name" value="FYVE2_Vac1p_like"/>
    <property type="match status" value="1"/>
</dbReference>
<dbReference type="Proteomes" id="UP001375240">
    <property type="component" value="Unassembled WGS sequence"/>
</dbReference>
<organism evidence="7 8">
    <name type="scientific">Orbilia brochopaga</name>
    <dbReference type="NCBI Taxonomy" id="3140254"/>
    <lineage>
        <taxon>Eukaryota</taxon>
        <taxon>Fungi</taxon>
        <taxon>Dikarya</taxon>
        <taxon>Ascomycota</taxon>
        <taxon>Pezizomycotina</taxon>
        <taxon>Orbiliomycetes</taxon>
        <taxon>Orbiliales</taxon>
        <taxon>Orbiliaceae</taxon>
        <taxon>Orbilia</taxon>
    </lineage>
</organism>
<comment type="caution">
    <text evidence="7">The sequence shown here is derived from an EMBL/GenBank/DDBJ whole genome shotgun (WGS) entry which is preliminary data.</text>
</comment>
<sequence>MNHAPRSPASAAGATVPTKPKPGGRVLGRPLPNRGLSPALSNRPQLAVSPSESSASFASQSSFGIVAGGGVGGHARNDSGTASGYSTPLGNSAGNGNPGMARYGEELEGSGRMICPICEMDMVTLLQLNRHLDDEHKEVEPVEKDDISSWFQKNLLKAKQFQPVALLNQKLKGLDVFESNDNFHPTIHPTSSIPVSSSQTTITPSLVSRERDPEEYVSRAHWQRAGHRDLCTEPACGKLLGSSNGIVNCRKCGKLFCEEHTMYQIKLSRAALHEPVRGAWCRVCESCYVSREGYLDHKATVRDHTTDFLALRRKTVDKQQLETSRLDKRLTKLTQTLTDPAAAEALSLQQQQNSSKIWPVNLNGLRNQRKLLEQSVVSWEDDAKVSNCPFCKQTFTNFSLRKHHCRLCGRVVCGDSRTGCSKEVGLNVSVNFKPPNSLTEKTEGMALDVRMCRDCNGILFSKRDFLDEVSKKPPDQRSYETMVQFEKGIITMLPRFQKLLSTLQDPDKPPTVQQRSEASKTRKRLLDAFTQYDTAAKRILNLPTESPMQQQLQRSIYMYSVEFLQTHMFPLKALPKILKQTKAASKPGVSGHNSHHKSLNSISQASVDDASSVVSSNPEADAEEKLLKEQLAVLEEQKFLVGEMIANAKAGRKFEEIGALAQSLGELDREIEKVEGQIKDFEKRNPIW</sequence>
<protein>
    <submittedName>
        <fullName evidence="7">Carboxypeptidase Y-deficient</fullName>
    </submittedName>
</protein>
<evidence type="ECO:0000256" key="3">
    <source>
        <dbReference type="ARBA" id="ARBA00022833"/>
    </source>
</evidence>
<keyword evidence="8" id="KW-1185">Reference proteome</keyword>
<dbReference type="InterPro" id="IPR021565">
    <property type="entry name" value="Rbsn_Rab-bd"/>
</dbReference>
<dbReference type="InterPro" id="IPR011011">
    <property type="entry name" value="Znf_FYVE_PHD"/>
</dbReference>
<keyword evidence="7" id="KW-0378">Hydrolase</keyword>
<evidence type="ECO:0000256" key="1">
    <source>
        <dbReference type="ARBA" id="ARBA00022723"/>
    </source>
</evidence>
<dbReference type="SUPFAM" id="SSF57903">
    <property type="entry name" value="FYVE/PHD zinc finger"/>
    <property type="match status" value="2"/>
</dbReference>
<keyword evidence="3" id="KW-0862">Zinc</keyword>
<proteinExistence type="predicted"/>
<evidence type="ECO:0000256" key="5">
    <source>
        <dbReference type="SAM" id="MobiDB-lite"/>
    </source>
</evidence>
<dbReference type="EMBL" id="JAVHNQ010000005">
    <property type="protein sequence ID" value="KAK6346768.1"/>
    <property type="molecule type" value="Genomic_DNA"/>
</dbReference>
<feature type="region of interest" description="Disordered" evidence="5">
    <location>
        <begin position="1"/>
        <end position="53"/>
    </location>
</feature>
<reference evidence="7 8" key="1">
    <citation type="submission" date="2019-10" db="EMBL/GenBank/DDBJ databases">
        <authorList>
            <person name="Palmer J.M."/>
        </authorList>
    </citation>
    <scope>NUCLEOTIDE SEQUENCE [LARGE SCALE GENOMIC DNA]</scope>
    <source>
        <strain evidence="7 8">TWF696</strain>
    </source>
</reference>
<dbReference type="AlphaFoldDB" id="A0AAV9URN2"/>